<dbReference type="GO" id="GO:0042578">
    <property type="term" value="F:phosphoric ester hydrolase activity"/>
    <property type="evidence" value="ECO:0007669"/>
    <property type="project" value="UniProtKB-ARBA"/>
</dbReference>
<gene>
    <name evidence="2" type="ORF">VHEMI08321</name>
</gene>
<proteinExistence type="predicted"/>
<protein>
    <recommendedName>
        <fullName evidence="4">Non-hemolytic phospholipase C</fullName>
    </recommendedName>
</protein>
<accession>A0A0A1TPK0</accession>
<dbReference type="CDD" id="cd16014">
    <property type="entry name" value="PLC"/>
    <property type="match status" value="1"/>
</dbReference>
<reference evidence="2 3" key="1">
    <citation type="journal article" date="2015" name="Genome Announc.">
        <title>Draft Genome Sequence and Gene Annotation of the Entomopathogenic Fungus Verticillium hemipterigenum.</title>
        <authorList>
            <person name="Horn F."/>
            <person name="Habel A."/>
            <person name="Scharf D.H."/>
            <person name="Dworschak J."/>
            <person name="Brakhage A.A."/>
            <person name="Guthke R."/>
            <person name="Hertweck C."/>
            <person name="Linde J."/>
        </authorList>
    </citation>
    <scope>NUCLEOTIDE SEQUENCE [LARGE SCALE GENOMIC DNA]</scope>
</reference>
<evidence type="ECO:0000256" key="1">
    <source>
        <dbReference type="ARBA" id="ARBA00022801"/>
    </source>
</evidence>
<dbReference type="OrthoDB" id="5135119at2759"/>
<dbReference type="AlphaFoldDB" id="A0A0A1TPK0"/>
<evidence type="ECO:0008006" key="4">
    <source>
        <dbReference type="Google" id="ProtNLM"/>
    </source>
</evidence>
<sequence>MYKKTIATQRHLPPSLPPFPQPRATPWIASRSFVFLLLTLLLLLLLCYPSSLSPIMAASRFLTSTAAAIFYLATGAKAGLEQIDHVILFMQENRAFDHYFGTMAGVRGFDDANLQMNGDRSVYQQQITAAQSTEVDYLQPWYINYLGGDWPEATQCMYAGSNSWSENHKAYNKGKNDRWVLDQNAYSIGFYKRNDLPVHWALAENFVIGDMYQESVIASTSPNRVTWASGSINVPGGPQRPDQGGNPYIDNNETPGCEAGGINCYPLKWKTAPEFWEEAGVSWSVFQDADNFDDNPLAWFEQFQKANKNSALYKKGMKGQSLQNFYDRAANGTLPAVSIIVGPMQLSEHPPYSPHDGAWLQRKVAQAVIDSPKFKSSALIVSYDETGGWYDHLSPFHAPEGTAGEWLNDPWAGQGNTFAGPGFRVPFYIVSPFTRHGGVYTEHSDHNSQILFIEKWLAAKGKNVTTSEMVQWRRQNMGDLVAAFDFKNPDASPIKLPDTPAPHKNAAGNYDGSAHCAATYKQHQPPVPYTEDQGAIGDMRTVVEHGFKPIRGQLTEGRYLTIEHGGIALAVVGDSLAIQPATEKHDDESQRWIVHSQDNNYGNTFTLQSALDDRYVCKDGKLCTSSVDAQVFTIRFTPSEGYTIQDKSSKKVMAARKGEKAPFFAVVESFNWNIFSVSY</sequence>
<name>A0A0A1TPK0_9HYPO</name>
<dbReference type="PANTHER" id="PTHR31956">
    <property type="entry name" value="NON-SPECIFIC PHOSPHOLIPASE C4-RELATED"/>
    <property type="match status" value="1"/>
</dbReference>
<dbReference type="Gene3D" id="3.40.720.10">
    <property type="entry name" value="Alkaline Phosphatase, subunit A"/>
    <property type="match status" value="1"/>
</dbReference>
<dbReference type="Pfam" id="PF04185">
    <property type="entry name" value="Phosphoesterase"/>
    <property type="match status" value="1"/>
</dbReference>
<keyword evidence="3" id="KW-1185">Reference proteome</keyword>
<evidence type="ECO:0000313" key="3">
    <source>
        <dbReference type="Proteomes" id="UP000039046"/>
    </source>
</evidence>
<dbReference type="HOGENOM" id="CLU_008770_3_0_1"/>
<keyword evidence="1" id="KW-0378">Hydrolase</keyword>
<dbReference type="EMBL" id="CDHN01000005">
    <property type="protein sequence ID" value="CEJ92687.1"/>
    <property type="molecule type" value="Genomic_DNA"/>
</dbReference>
<organism evidence="2 3">
    <name type="scientific">[Torrubiella] hemipterigena</name>
    <dbReference type="NCBI Taxonomy" id="1531966"/>
    <lineage>
        <taxon>Eukaryota</taxon>
        <taxon>Fungi</taxon>
        <taxon>Dikarya</taxon>
        <taxon>Ascomycota</taxon>
        <taxon>Pezizomycotina</taxon>
        <taxon>Sordariomycetes</taxon>
        <taxon>Hypocreomycetidae</taxon>
        <taxon>Hypocreales</taxon>
        <taxon>Clavicipitaceae</taxon>
        <taxon>Clavicipitaceae incertae sedis</taxon>
        <taxon>'Torrubiella' clade</taxon>
    </lineage>
</organism>
<dbReference type="PANTHER" id="PTHR31956:SF1">
    <property type="entry name" value="NON-SPECIFIC PHOSPHOLIPASE C1"/>
    <property type="match status" value="1"/>
</dbReference>
<dbReference type="Proteomes" id="UP000039046">
    <property type="component" value="Unassembled WGS sequence"/>
</dbReference>
<dbReference type="InterPro" id="IPR017850">
    <property type="entry name" value="Alkaline_phosphatase_core_sf"/>
</dbReference>
<evidence type="ECO:0000313" key="2">
    <source>
        <dbReference type="EMBL" id="CEJ92687.1"/>
    </source>
</evidence>
<dbReference type="STRING" id="1531966.A0A0A1TPK0"/>
<dbReference type="InterPro" id="IPR007312">
    <property type="entry name" value="Phosphoesterase"/>
</dbReference>